<dbReference type="EMBL" id="JALBCA010000130">
    <property type="protein sequence ID" value="KAI2382328.1"/>
    <property type="molecule type" value="Genomic_DNA"/>
</dbReference>
<gene>
    <name evidence="1" type="ORF">LOY88_006134</name>
</gene>
<sequence length="381" mass="43459">MAHLLTLPPELLDLVLSLLAPPVPSLLRLRAVPDHLLSASPICSLKAVSLVAWRLRVLSQPHLFSHARYELSDQHRFLTFVEENGLGRHIHSLVVSVRLATEQPSRWWMALLEHVNPEILTIIAPPCFLAQLAHVGLEDTHPWAFDLPFQILHLRRPPQKISRFQAASAPHTTSGSDTTTESASIFTACPWTEILFNEGSSLQGYRNDGYFLLRLPSFMDHWGYADFFDTTALPYSQTAILRLTSFHYTSIFPFYNHTNLVLRMIRNMANLRHLSVQLAPSPGDLTRIFNEDSNLGHMDPSDPWMELDTSYSLISHCVKYLGQEGKLEEFQTWDFELEALRDSILEKMDSRLRGRWSHRGMGVWTRLGPLDDVTVLDTESD</sequence>
<comment type="caution">
    <text evidence="1">The sequence shown here is derived from an EMBL/GenBank/DDBJ whole genome shotgun (WGS) entry which is preliminary data.</text>
</comment>
<reference evidence="1" key="1">
    <citation type="journal article" date="2022" name="bioRxiv">
        <title>Population genetic analysis of Ophidiomyces ophidiicola, the causative agent of snake fungal disease, indicates recent introductions to the USA.</title>
        <authorList>
            <person name="Ladner J.T."/>
            <person name="Palmer J.M."/>
            <person name="Ettinger C.L."/>
            <person name="Stajich J.E."/>
            <person name="Farrell T.M."/>
            <person name="Glorioso B.M."/>
            <person name="Lawson B."/>
            <person name="Price S.J."/>
            <person name="Stengle A.G."/>
            <person name="Grear D.A."/>
            <person name="Lorch J.M."/>
        </authorList>
    </citation>
    <scope>NUCLEOTIDE SEQUENCE</scope>
    <source>
        <strain evidence="1">NWHC 24266-5</strain>
    </source>
</reference>
<organism evidence="1">
    <name type="scientific">Ophidiomyces ophidiicola</name>
    <dbReference type="NCBI Taxonomy" id="1387563"/>
    <lineage>
        <taxon>Eukaryota</taxon>
        <taxon>Fungi</taxon>
        <taxon>Dikarya</taxon>
        <taxon>Ascomycota</taxon>
        <taxon>Pezizomycotina</taxon>
        <taxon>Eurotiomycetes</taxon>
        <taxon>Eurotiomycetidae</taxon>
        <taxon>Onygenales</taxon>
        <taxon>Onygenaceae</taxon>
        <taxon>Ophidiomyces</taxon>
    </lineage>
</organism>
<protein>
    <submittedName>
        <fullName evidence="1">Uncharacterized protein</fullName>
    </submittedName>
</protein>
<evidence type="ECO:0000313" key="1">
    <source>
        <dbReference type="EMBL" id="KAI2382328.1"/>
    </source>
</evidence>
<name>A0ACB8UR01_9EURO</name>
<accession>A0ACB8UR01</accession>
<proteinExistence type="predicted"/>